<comment type="caution">
    <text evidence="2">The sequence shown here is derived from an EMBL/GenBank/DDBJ whole genome shotgun (WGS) entry which is preliminary data.</text>
</comment>
<feature type="compositionally biased region" description="Basic and acidic residues" evidence="1">
    <location>
        <begin position="65"/>
        <end position="75"/>
    </location>
</feature>
<protein>
    <submittedName>
        <fullName evidence="2">Uncharacterized protein</fullName>
    </submittedName>
</protein>
<gene>
    <name evidence="2" type="ORF">THAOC_27585</name>
</gene>
<feature type="region of interest" description="Disordered" evidence="1">
    <location>
        <begin position="1"/>
        <end position="120"/>
    </location>
</feature>
<feature type="compositionally biased region" description="Basic and acidic residues" evidence="1">
    <location>
        <begin position="36"/>
        <end position="47"/>
    </location>
</feature>
<accession>K0RW27</accession>
<sequence>MDYYKQISADRAATTEAQQQASADPNPAEEYPLPLKKKDAFESEKAAAGEAPSRAAAGRRRTRKKSSEGDSHDETASTADTRGSESTDPQSRREPGRQPVEQDGTVAEPRVGVVEPGREG</sequence>
<feature type="compositionally biased region" description="Low complexity" evidence="1">
    <location>
        <begin position="9"/>
        <end position="24"/>
    </location>
</feature>
<organism evidence="2 3">
    <name type="scientific">Thalassiosira oceanica</name>
    <name type="common">Marine diatom</name>
    <dbReference type="NCBI Taxonomy" id="159749"/>
    <lineage>
        <taxon>Eukaryota</taxon>
        <taxon>Sar</taxon>
        <taxon>Stramenopiles</taxon>
        <taxon>Ochrophyta</taxon>
        <taxon>Bacillariophyta</taxon>
        <taxon>Coscinodiscophyceae</taxon>
        <taxon>Thalassiosirophycidae</taxon>
        <taxon>Thalassiosirales</taxon>
        <taxon>Thalassiosiraceae</taxon>
        <taxon>Thalassiosira</taxon>
    </lineage>
</organism>
<name>K0RW27_THAOC</name>
<proteinExistence type="predicted"/>
<evidence type="ECO:0000313" key="3">
    <source>
        <dbReference type="Proteomes" id="UP000266841"/>
    </source>
</evidence>
<feature type="compositionally biased region" description="Basic and acidic residues" evidence="1">
    <location>
        <begin position="82"/>
        <end position="96"/>
    </location>
</feature>
<dbReference type="AlphaFoldDB" id="K0RW27"/>
<reference evidence="2 3" key="1">
    <citation type="journal article" date="2012" name="Genome Biol.">
        <title>Genome and low-iron response of an oceanic diatom adapted to chronic iron limitation.</title>
        <authorList>
            <person name="Lommer M."/>
            <person name="Specht M."/>
            <person name="Roy A.S."/>
            <person name="Kraemer L."/>
            <person name="Andreson R."/>
            <person name="Gutowska M.A."/>
            <person name="Wolf J."/>
            <person name="Bergner S.V."/>
            <person name="Schilhabel M.B."/>
            <person name="Klostermeier U.C."/>
            <person name="Beiko R.G."/>
            <person name="Rosenstiel P."/>
            <person name="Hippler M."/>
            <person name="Laroche J."/>
        </authorList>
    </citation>
    <scope>NUCLEOTIDE SEQUENCE [LARGE SCALE GENOMIC DNA]</scope>
    <source>
        <strain evidence="2 3">CCMP1005</strain>
    </source>
</reference>
<dbReference type="EMBL" id="AGNL01038620">
    <property type="protein sequence ID" value="EJK53046.1"/>
    <property type="molecule type" value="Genomic_DNA"/>
</dbReference>
<keyword evidence="3" id="KW-1185">Reference proteome</keyword>
<evidence type="ECO:0000256" key="1">
    <source>
        <dbReference type="SAM" id="MobiDB-lite"/>
    </source>
</evidence>
<evidence type="ECO:0000313" key="2">
    <source>
        <dbReference type="EMBL" id="EJK53046.1"/>
    </source>
</evidence>
<dbReference type="Proteomes" id="UP000266841">
    <property type="component" value="Unassembled WGS sequence"/>
</dbReference>
<feature type="non-terminal residue" evidence="2">
    <location>
        <position position="120"/>
    </location>
</feature>